<dbReference type="InterPro" id="IPR023674">
    <property type="entry name" value="Ribosomal_uL1-like"/>
</dbReference>
<dbReference type="STRING" id="36166.T1GAQ5"/>
<dbReference type="SUPFAM" id="SSF56808">
    <property type="entry name" value="Ribosomal protein L1"/>
    <property type="match status" value="1"/>
</dbReference>
<keyword evidence="5" id="KW-1185">Reference proteome</keyword>
<keyword evidence="3" id="KW-0576">Peroxisome</keyword>
<dbReference type="OMA" id="ETTAKWI"/>
<dbReference type="Gene3D" id="3.30.190.20">
    <property type="match status" value="1"/>
</dbReference>
<dbReference type="GO" id="GO:0005778">
    <property type="term" value="C:peroxisomal membrane"/>
    <property type="evidence" value="ECO:0007669"/>
    <property type="project" value="UniProtKB-SubCell"/>
</dbReference>
<dbReference type="AlphaFoldDB" id="T1GAQ5"/>
<reference evidence="4" key="2">
    <citation type="submission" date="2015-06" db="UniProtKB">
        <authorList>
            <consortium name="EnsemblMetazoa"/>
        </authorList>
    </citation>
    <scope>IDENTIFICATION</scope>
</reference>
<dbReference type="HOGENOM" id="CLU_1483644_0_0_1"/>
<evidence type="ECO:0000256" key="3">
    <source>
        <dbReference type="RuleBase" id="RU365003"/>
    </source>
</evidence>
<organism evidence="4 5">
    <name type="scientific">Megaselia scalaris</name>
    <name type="common">Humpbacked fly</name>
    <name type="synonym">Phora scalaris</name>
    <dbReference type="NCBI Taxonomy" id="36166"/>
    <lineage>
        <taxon>Eukaryota</taxon>
        <taxon>Metazoa</taxon>
        <taxon>Ecdysozoa</taxon>
        <taxon>Arthropoda</taxon>
        <taxon>Hexapoda</taxon>
        <taxon>Insecta</taxon>
        <taxon>Pterygota</taxon>
        <taxon>Neoptera</taxon>
        <taxon>Endopterygota</taxon>
        <taxon>Diptera</taxon>
        <taxon>Brachycera</taxon>
        <taxon>Muscomorpha</taxon>
        <taxon>Platypezoidea</taxon>
        <taxon>Phoridae</taxon>
        <taxon>Megaseliini</taxon>
        <taxon>Megaselia</taxon>
    </lineage>
</organism>
<evidence type="ECO:0000256" key="1">
    <source>
        <dbReference type="ARBA" id="ARBA00009505"/>
    </source>
</evidence>
<comment type="subcellular location">
    <subcellularLocation>
        <location evidence="3">Peroxisome membrane</location>
    </subcellularLocation>
</comment>
<dbReference type="Proteomes" id="UP000015102">
    <property type="component" value="Unassembled WGS sequence"/>
</dbReference>
<comment type="similarity">
    <text evidence="1 3">Belongs to the peroxin-16 family.</text>
</comment>
<dbReference type="GO" id="GO:0007031">
    <property type="term" value="P:peroxisome organization"/>
    <property type="evidence" value="ECO:0007669"/>
    <property type="project" value="UniProtKB-KW"/>
</dbReference>
<evidence type="ECO:0000256" key="2">
    <source>
        <dbReference type="ARBA" id="ARBA00018577"/>
    </source>
</evidence>
<sequence length="182" mass="20971">MKSVKDANIQLKELFQNYKKFVSSNPQTISDLETTAKWISYFIAGRISDSSVTSELVYALSNMLVFCNDRIIENSQNPKAEVNPTAQKIKVMLTTLEYTEVFIEIGSRRLWGKKARWYFIVAIQIIKSKVSRDTLYESVAAMLQSSTDKKRNFLETVELQIGLKNYDPQKDKRFSGTVKYVE</sequence>
<keyword evidence="3" id="KW-0962">Peroxisome biogenesis</keyword>
<protein>
    <recommendedName>
        <fullName evidence="2 3">Peroxisomal membrane protein PEX16</fullName>
    </recommendedName>
</protein>
<proteinExistence type="inferred from homology"/>
<dbReference type="EMBL" id="CAQQ02189056">
    <property type="status" value="NOT_ANNOTATED_CDS"/>
    <property type="molecule type" value="Genomic_DNA"/>
</dbReference>
<dbReference type="PANTHER" id="PTHR13299">
    <property type="entry name" value="PEROXISOMAL MEMBRANE PROTEIN PEX16"/>
    <property type="match status" value="1"/>
</dbReference>
<dbReference type="InterPro" id="IPR013919">
    <property type="entry name" value="Pex16"/>
</dbReference>
<evidence type="ECO:0000313" key="4">
    <source>
        <dbReference type="EnsemblMetazoa" id="MESCA000315-PA"/>
    </source>
</evidence>
<evidence type="ECO:0000313" key="5">
    <source>
        <dbReference type="Proteomes" id="UP000015102"/>
    </source>
</evidence>
<name>T1GAQ5_MEGSC</name>
<dbReference type="PANTHER" id="PTHR13299:SF0">
    <property type="entry name" value="PEROXISOMAL MEMBRANE PROTEIN PEX16"/>
    <property type="match status" value="1"/>
</dbReference>
<dbReference type="EnsemblMetazoa" id="MESCA000315-RA">
    <property type="protein sequence ID" value="MESCA000315-PA"/>
    <property type="gene ID" value="MESCA000315"/>
</dbReference>
<dbReference type="Pfam" id="PF08610">
    <property type="entry name" value="Pex16"/>
    <property type="match status" value="1"/>
</dbReference>
<accession>T1GAQ5</accession>
<reference evidence="5" key="1">
    <citation type="submission" date="2013-02" db="EMBL/GenBank/DDBJ databases">
        <authorList>
            <person name="Hughes D."/>
        </authorList>
    </citation>
    <scope>NUCLEOTIDE SEQUENCE</scope>
    <source>
        <strain>Durham</strain>
        <strain evidence="5">NC isolate 2 -- Noor lab</strain>
    </source>
</reference>